<proteinExistence type="predicted"/>
<accession>A0A1X9SQL2</accession>
<dbReference type="GO" id="GO:0003677">
    <property type="term" value="F:DNA binding"/>
    <property type="evidence" value="ECO:0007669"/>
    <property type="project" value="InterPro"/>
</dbReference>
<keyword evidence="2" id="KW-1185">Reference proteome</keyword>
<gene>
    <name evidence="1" type="ORF">CIGN_0208</name>
</gene>
<dbReference type="Gene3D" id="1.10.260.40">
    <property type="entry name" value="lambda repressor-like DNA-binding domains"/>
    <property type="match status" value="1"/>
</dbReference>
<name>A0A1X9SQL2_9BACT</name>
<protein>
    <submittedName>
        <fullName evidence="1">Uncharacterized protein</fullName>
    </submittedName>
</protein>
<dbReference type="Proteomes" id="UP000194309">
    <property type="component" value="Chromosome"/>
</dbReference>
<dbReference type="KEGG" id="cdev:CIGN_0208"/>
<sequence>MKLSQILKKTHTLIESKEIQNISQQEMANRLGVSLRTYTEWLRDVNQPLAMRAILDMLSQLNDDDIVRIVRTWEARKSISNVAE</sequence>
<dbReference type="STRING" id="1660064.CIGN_0208"/>
<dbReference type="OrthoDB" id="9799384at2"/>
<dbReference type="InterPro" id="IPR001387">
    <property type="entry name" value="Cro/C1-type_HTH"/>
</dbReference>
<organism evidence="1 2">
    <name type="scientific">Campylobacter devanensis</name>
    <dbReference type="NCBI Taxonomy" id="3161138"/>
    <lineage>
        <taxon>Bacteria</taxon>
        <taxon>Pseudomonadati</taxon>
        <taxon>Campylobacterota</taxon>
        <taxon>Epsilonproteobacteria</taxon>
        <taxon>Campylobacterales</taxon>
        <taxon>Campylobacteraceae</taxon>
        <taxon>Campylobacter</taxon>
    </lineage>
</organism>
<dbReference type="PROSITE" id="PS50943">
    <property type="entry name" value="HTH_CROC1"/>
    <property type="match status" value="1"/>
</dbReference>
<dbReference type="SUPFAM" id="SSF47413">
    <property type="entry name" value="lambda repressor-like DNA-binding domains"/>
    <property type="match status" value="1"/>
</dbReference>
<reference evidence="1 2" key="1">
    <citation type="journal article" date="2017" name="Genome Biol. Evol.">
        <title>Comparative Genomic Analysis Identifies a Campylobacter Clade Deficient in Selenium Metabolism.</title>
        <authorList>
            <person name="Miller W.G."/>
            <person name="Yee E."/>
            <person name="Lopes B.S."/>
            <person name="Chapman M.H."/>
            <person name="Huynh S."/>
            <person name="Bono J.L."/>
            <person name="Parker C.T."/>
            <person name="Strachan N.J.C."/>
            <person name="Forbes K.J."/>
        </authorList>
    </citation>
    <scope>NUCLEOTIDE SEQUENCE [LARGE SCALE GENOMIC DNA]</scope>
    <source>
        <strain evidence="1 2">NCTC 13003</strain>
    </source>
</reference>
<evidence type="ECO:0000313" key="1">
    <source>
        <dbReference type="EMBL" id="ARQ98526.1"/>
    </source>
</evidence>
<accession>A0A381D829</accession>
<dbReference type="AlphaFoldDB" id="A0A1X9SQL2"/>
<dbReference type="InterPro" id="IPR010982">
    <property type="entry name" value="Lambda_DNA-bd_dom_sf"/>
</dbReference>
<evidence type="ECO:0000313" key="2">
    <source>
        <dbReference type="Proteomes" id="UP000194309"/>
    </source>
</evidence>
<dbReference type="EMBL" id="CP018788">
    <property type="protein sequence ID" value="ARQ98526.1"/>
    <property type="molecule type" value="Genomic_DNA"/>
</dbReference>